<evidence type="ECO:0000256" key="8">
    <source>
        <dbReference type="ARBA" id="ARBA00048142"/>
    </source>
</evidence>
<dbReference type="FunFam" id="3.40.605.10:FF:000006">
    <property type="entry name" value="1-pyrroline-5-carboxylate dehydrogenase"/>
    <property type="match status" value="1"/>
</dbReference>
<dbReference type="Pfam" id="PF08737">
    <property type="entry name" value="Rgp1"/>
    <property type="match status" value="1"/>
</dbReference>
<feature type="compositionally biased region" description="Pro residues" evidence="9">
    <location>
        <begin position="821"/>
        <end position="839"/>
    </location>
</feature>
<dbReference type="SUPFAM" id="SSF53720">
    <property type="entry name" value="ALDH-like"/>
    <property type="match status" value="1"/>
</dbReference>
<dbReference type="InterPro" id="IPR050485">
    <property type="entry name" value="Proline_metab_enzyme"/>
</dbReference>
<proteinExistence type="inferred from homology"/>
<dbReference type="UniPathway" id="UPA00261">
    <property type="reaction ID" value="UER00374"/>
</dbReference>
<dbReference type="InterPro" id="IPR016160">
    <property type="entry name" value="Ald_DH_CS_CYS"/>
</dbReference>
<feature type="region of interest" description="Disordered" evidence="9">
    <location>
        <begin position="616"/>
        <end position="854"/>
    </location>
</feature>
<dbReference type="InterPro" id="IPR016163">
    <property type="entry name" value="Ald_DH_C"/>
</dbReference>
<keyword evidence="4 11" id="KW-0560">Oxidoreductase</keyword>
<dbReference type="PANTHER" id="PTHR42862:SF1">
    <property type="entry name" value="DELTA-1-PYRROLINE-5-CARBOXYLATE DEHYDROGENASE 2, ISOFORM A-RELATED"/>
    <property type="match status" value="1"/>
</dbReference>
<dbReference type="PROSITE" id="PS00070">
    <property type="entry name" value="ALDEHYDE_DEHYDR_CYS"/>
    <property type="match status" value="1"/>
</dbReference>
<dbReference type="InterPro" id="IPR016162">
    <property type="entry name" value="Ald_DH_N"/>
</dbReference>
<comment type="pathway">
    <text evidence="1">Amino-acid degradation; L-proline degradation into L-glutamate; L-glutamate from L-proline: step 2/2.</text>
</comment>
<keyword evidence="6" id="KW-0642">Proline metabolism</keyword>
<organism evidence="11 12">
    <name type="scientific">Stemphylium lycopersici</name>
    <name type="common">Tomato gray leaf spot disease fungus</name>
    <name type="synonym">Thyrospora lycopersici</name>
    <dbReference type="NCBI Taxonomy" id="183478"/>
    <lineage>
        <taxon>Eukaryota</taxon>
        <taxon>Fungi</taxon>
        <taxon>Dikarya</taxon>
        <taxon>Ascomycota</taxon>
        <taxon>Pezizomycotina</taxon>
        <taxon>Dothideomycetes</taxon>
        <taxon>Pleosporomycetidae</taxon>
        <taxon>Pleosporales</taxon>
        <taxon>Pleosporineae</taxon>
        <taxon>Pleosporaceae</taxon>
        <taxon>Stemphylium</taxon>
    </lineage>
</organism>
<dbReference type="InterPro" id="IPR015590">
    <property type="entry name" value="Aldehyde_DH_dom"/>
</dbReference>
<evidence type="ECO:0000313" key="11">
    <source>
        <dbReference type="EMBL" id="RAR16364.1"/>
    </source>
</evidence>
<evidence type="ECO:0000256" key="1">
    <source>
        <dbReference type="ARBA" id="ARBA00004786"/>
    </source>
</evidence>
<dbReference type="EC" id="1.2.1.88" evidence="3"/>
<comment type="similarity">
    <text evidence="2">Belongs to the aldehyde dehydrogenase family.</text>
</comment>
<dbReference type="InterPro" id="IPR016161">
    <property type="entry name" value="Ald_DH/histidinol_DH"/>
</dbReference>
<evidence type="ECO:0000256" key="7">
    <source>
        <dbReference type="ARBA" id="ARBA00032259"/>
    </source>
</evidence>
<dbReference type="Pfam" id="PF00171">
    <property type="entry name" value="Aldedh"/>
    <property type="match status" value="1"/>
</dbReference>
<dbReference type="InterPro" id="IPR005931">
    <property type="entry name" value="P5CDH/ALDH4A1"/>
</dbReference>
<dbReference type="FunFam" id="3.40.309.10:FF:000005">
    <property type="entry name" value="1-pyrroline-5-carboxylate dehydrogenase 1"/>
    <property type="match status" value="1"/>
</dbReference>
<dbReference type="GO" id="GO:0003842">
    <property type="term" value="F:L-glutamate gamma-semialdehyde dehydrogenase activity"/>
    <property type="evidence" value="ECO:0007669"/>
    <property type="project" value="UniProtKB-EC"/>
</dbReference>
<accession>A0A364NGA1</accession>
<dbReference type="PANTHER" id="PTHR42862">
    <property type="entry name" value="DELTA-1-PYRROLINE-5-CARBOXYLATE DEHYDROGENASE 1, ISOFORM A-RELATED"/>
    <property type="match status" value="1"/>
</dbReference>
<sequence length="1394" mass="151797">MSNIRTLAQLSRSTRRPLACAPRCAFVQSQLRTKATVPFRLPDARNEPNPTYEKGSHERIKLEETLKRMKSQIPLQSEIVFGGKSQEVSKAWDQPLPADHKTTFTSYPLASKEQVSTAIESALKAKKAWENMPFVDRAAIFLKAAELVATKYRYELIAATMLGQGKNIWQGEVDAAAELADFFRLNCNYAAEILGKQFERGTDGMWTRTDYRPVEGFVYAVSPFNFTAIGGNLVAGPAIMGNVVIWKPSPSNIYASTLVYKILLEAGLPPDVVQFVPGDPEEINDVVFNHRDFAGLNFVGSSDVFRSLCARIGQGIGDNTYREFPRMVGETSGKNFTLLHSTADVQSAVKHVIRASFEYQGQKCSATSRLYLPESRAKEFIDTLVEDVKGITQGNPHEDLAAFMGPVIHRRSFEKIKAVIDESNKDSSLKLLVGGTYDDSEGFYVKPTVYLADSPDHKLFNYEIFGPVLAIYVYPDAEWSQVLEKVDQAGGNFALTGSVFANSRVAIREAEDALRYSAGNFYINCKTTAALIGQQSFGGSRASGTNDKAGSSNPMFRFVSPRTIKEEFQQAPAPLTLLIMSASNIRVFVQWKDSTVFAGEDIECIITFKNVAPLEGCDGSPARRQNGFATGGERQRKLPPIHSSTRPSVSRNSSFTSQLPPPQLRGHRPALSLHTPSTAGGPRSPAPPSVAHGNSVGGQKHGRSVSIVSLGTDAGTEVSHERAIPIRRPARGHGRSASLQVVPGRPNSYPIASPGHRSATHPSPLSGEASSPLVRDTNDFAFPARPERRRPGFTTTPSTPALPTTGRKPSNSFSKNFKFPAAPPPDESSQPPPNGSPPKHPIHMRRNSPQPHSNLEVLSPVARIISASSLNDTPRSSGEFYSMSNNSNETMASEYTAHQSTRLLHRPMHQRRPLHLAPPNKQAQPESIMMGYAQIMGSFTLDGSLINQAPFEEVKRKGVVGGQGGGGVVGVEKTKRESGLFGALGWSNIGESLGGLLGASEPSSIREMRGIASSKTVPLISTPQSILFVDLKLAPGESRSFTYSFTIPRGLPPSHKGRSMKVAYNLTIGTQRAGSTKEQQVKHVDIPFRVFGSVNSRGEILGHDLMSPYIILRDQARTASVDPATSAKQSPTKKAIAAGKAQENTFSDFLEYVDNLLDRPRQNSSMGLLSPTGTMPGRSSIIEEQPQTMKEAIDTAILRSNLTGAANQSANRFEIARSGRRVAVIMLARPSYRLGETMTVVIDFTDAHIPCYSIQLSLETSEKVDPAIALRSNASIYRVTKKVHASFSENTLFAQKLAFSPTIPPNATPEFITSGVSLEWKLRIEFITPRLTHESGEEGTWDDLLEEISSDDRGVILAAAQRLPAESFEVQVPIRVYGAVSGAPEAPDEQGLPV</sequence>
<name>A0A364NGA1_STELY</name>
<evidence type="ECO:0000256" key="5">
    <source>
        <dbReference type="ARBA" id="ARBA00023027"/>
    </source>
</evidence>
<feature type="compositionally biased region" description="Low complexity" evidence="9">
    <location>
        <begin position="794"/>
        <end position="805"/>
    </location>
</feature>
<dbReference type="GO" id="GO:0010133">
    <property type="term" value="P:L-proline catabolic process to L-glutamate"/>
    <property type="evidence" value="ECO:0007669"/>
    <property type="project" value="UniProtKB-UniPathway"/>
</dbReference>
<dbReference type="Proteomes" id="UP000249619">
    <property type="component" value="Unassembled WGS sequence"/>
</dbReference>
<evidence type="ECO:0000256" key="2">
    <source>
        <dbReference type="ARBA" id="ARBA00009986"/>
    </source>
</evidence>
<evidence type="ECO:0000259" key="10">
    <source>
        <dbReference type="Pfam" id="PF00171"/>
    </source>
</evidence>
<comment type="caution">
    <text evidence="11">The sequence shown here is derived from an EMBL/GenBank/DDBJ whole genome shotgun (WGS) entry which is preliminary data.</text>
</comment>
<dbReference type="NCBIfam" id="TIGR01236">
    <property type="entry name" value="D1pyr5carbox1"/>
    <property type="match status" value="1"/>
</dbReference>
<keyword evidence="12" id="KW-1185">Reference proteome</keyword>
<comment type="catalytic activity">
    <reaction evidence="8">
        <text>L-glutamate 5-semialdehyde + NAD(+) + H2O = L-glutamate + NADH + 2 H(+)</text>
        <dbReference type="Rhea" id="RHEA:30235"/>
        <dbReference type="ChEBI" id="CHEBI:15377"/>
        <dbReference type="ChEBI" id="CHEBI:15378"/>
        <dbReference type="ChEBI" id="CHEBI:29985"/>
        <dbReference type="ChEBI" id="CHEBI:57540"/>
        <dbReference type="ChEBI" id="CHEBI:57945"/>
        <dbReference type="ChEBI" id="CHEBI:58066"/>
        <dbReference type="EC" id="1.2.1.88"/>
    </reaction>
</comment>
<gene>
    <name evidence="11" type="ORF">DDE83_000237</name>
</gene>
<reference evidence="12" key="1">
    <citation type="submission" date="2018-05" db="EMBL/GenBank/DDBJ databases">
        <title>Draft genome sequence of Stemphylium lycopersici strain CIDEFI 213.</title>
        <authorList>
            <person name="Medina R."/>
            <person name="Franco M.E.E."/>
            <person name="Lucentini C.G."/>
            <person name="Saparrat M.C.N."/>
            <person name="Balatti P.A."/>
        </authorList>
    </citation>
    <scope>NUCLEOTIDE SEQUENCE [LARGE SCALE GENOMIC DNA]</scope>
    <source>
        <strain evidence="12">CIDEFI 213</strain>
    </source>
</reference>
<evidence type="ECO:0000256" key="6">
    <source>
        <dbReference type="ARBA" id="ARBA00023062"/>
    </source>
</evidence>
<keyword evidence="5" id="KW-0520">NAD</keyword>
<feature type="compositionally biased region" description="Low complexity" evidence="9">
    <location>
        <begin position="643"/>
        <end position="654"/>
    </location>
</feature>
<evidence type="ECO:0000256" key="9">
    <source>
        <dbReference type="SAM" id="MobiDB-lite"/>
    </source>
</evidence>
<feature type="domain" description="Aldehyde dehydrogenase" evidence="10">
    <location>
        <begin position="97"/>
        <end position="551"/>
    </location>
</feature>
<dbReference type="EMBL" id="QGDH01000003">
    <property type="protein sequence ID" value="RAR16364.1"/>
    <property type="molecule type" value="Genomic_DNA"/>
</dbReference>
<dbReference type="InterPro" id="IPR014848">
    <property type="entry name" value="Rgp1"/>
</dbReference>
<evidence type="ECO:0000256" key="3">
    <source>
        <dbReference type="ARBA" id="ARBA00012884"/>
    </source>
</evidence>
<dbReference type="Gene3D" id="3.40.309.10">
    <property type="entry name" value="Aldehyde Dehydrogenase, Chain A, domain 2"/>
    <property type="match status" value="1"/>
</dbReference>
<dbReference type="Gene3D" id="3.40.605.10">
    <property type="entry name" value="Aldehyde Dehydrogenase, Chain A, domain 1"/>
    <property type="match status" value="1"/>
</dbReference>
<dbReference type="GO" id="GO:0005759">
    <property type="term" value="C:mitochondrial matrix"/>
    <property type="evidence" value="ECO:0007669"/>
    <property type="project" value="TreeGrafter"/>
</dbReference>
<evidence type="ECO:0000256" key="4">
    <source>
        <dbReference type="ARBA" id="ARBA00023002"/>
    </source>
</evidence>
<protein>
    <recommendedName>
        <fullName evidence="7">L-glutamate gamma-semialdehyde dehydrogenase</fullName>
        <ecNumber evidence="3">1.2.1.88</ecNumber>
    </recommendedName>
    <alternativeName>
        <fullName evidence="7">L-glutamate gamma-semialdehyde dehydrogenase</fullName>
    </alternativeName>
</protein>
<dbReference type="STRING" id="183478.A0A364NGA1"/>
<evidence type="ECO:0000313" key="12">
    <source>
        <dbReference type="Proteomes" id="UP000249619"/>
    </source>
</evidence>